<dbReference type="SUPFAM" id="SSF56399">
    <property type="entry name" value="ADP-ribosylation"/>
    <property type="match status" value="1"/>
</dbReference>
<accession>A0A812JB46</accession>
<dbReference type="EC" id="2.4.2.-" evidence="1"/>
<evidence type="ECO:0000313" key="3">
    <source>
        <dbReference type="EMBL" id="CAE7198349.1"/>
    </source>
</evidence>
<keyword evidence="1" id="KW-0808">Transferase</keyword>
<evidence type="ECO:0000256" key="1">
    <source>
        <dbReference type="RuleBase" id="RU362114"/>
    </source>
</evidence>
<evidence type="ECO:0000313" key="4">
    <source>
        <dbReference type="Proteomes" id="UP000649617"/>
    </source>
</evidence>
<dbReference type="Proteomes" id="UP000649617">
    <property type="component" value="Unassembled WGS sequence"/>
</dbReference>
<reference evidence="3" key="1">
    <citation type="submission" date="2021-02" db="EMBL/GenBank/DDBJ databases">
        <authorList>
            <person name="Dougan E. K."/>
            <person name="Rhodes N."/>
            <person name="Thang M."/>
            <person name="Chan C."/>
        </authorList>
    </citation>
    <scope>NUCLEOTIDE SEQUENCE</scope>
</reference>
<dbReference type="InterPro" id="IPR012317">
    <property type="entry name" value="Poly(ADP-ribose)pol_cat_dom"/>
</dbReference>
<organism evidence="3 4">
    <name type="scientific">Symbiodinium pilosum</name>
    <name type="common">Dinoflagellate</name>
    <dbReference type="NCBI Taxonomy" id="2952"/>
    <lineage>
        <taxon>Eukaryota</taxon>
        <taxon>Sar</taxon>
        <taxon>Alveolata</taxon>
        <taxon>Dinophyceae</taxon>
        <taxon>Suessiales</taxon>
        <taxon>Symbiodiniaceae</taxon>
        <taxon>Symbiodinium</taxon>
    </lineage>
</organism>
<comment type="caution">
    <text evidence="3">The sequence shown here is derived from an EMBL/GenBank/DDBJ whole genome shotgun (WGS) entry which is preliminary data.</text>
</comment>
<sequence>DSTGTLYGRGTYLAESITKADEYAKAAEGEYAMLLVRALGGRVRYCDEVEPDAEDLTRSCIEGPFDCVLGDRKKCRGTYREFVFFDTENLYPEYIVIYKREY</sequence>
<keyword evidence="1" id="KW-0328">Glycosyltransferase</keyword>
<proteinExistence type="predicted"/>
<dbReference type="EMBL" id="CAJNIZ010001739">
    <property type="protein sequence ID" value="CAE7198349.1"/>
    <property type="molecule type" value="Genomic_DNA"/>
</dbReference>
<name>A0A812JB46_SYMPI</name>
<feature type="non-terminal residue" evidence="3">
    <location>
        <position position="1"/>
    </location>
</feature>
<dbReference type="PROSITE" id="PS51059">
    <property type="entry name" value="PARP_CATALYTIC"/>
    <property type="match status" value="1"/>
</dbReference>
<feature type="domain" description="PARP catalytic" evidence="2">
    <location>
        <begin position="1"/>
        <end position="102"/>
    </location>
</feature>
<dbReference type="OrthoDB" id="432659at2759"/>
<dbReference type="Gene3D" id="3.90.228.10">
    <property type="match status" value="1"/>
</dbReference>
<evidence type="ECO:0000259" key="2">
    <source>
        <dbReference type="PROSITE" id="PS51059"/>
    </source>
</evidence>
<keyword evidence="4" id="KW-1185">Reference proteome</keyword>
<dbReference type="GO" id="GO:0003950">
    <property type="term" value="F:NAD+ poly-ADP-ribosyltransferase activity"/>
    <property type="evidence" value="ECO:0007669"/>
    <property type="project" value="UniProtKB-UniRule"/>
</dbReference>
<keyword evidence="1" id="KW-0520">NAD</keyword>
<dbReference type="Pfam" id="PF00644">
    <property type="entry name" value="PARP"/>
    <property type="match status" value="1"/>
</dbReference>
<gene>
    <name evidence="3" type="ORF">SPIL2461_LOCUS1714</name>
</gene>
<protein>
    <recommendedName>
        <fullName evidence="1">Poly [ADP-ribose] polymerase</fullName>
        <shortName evidence="1">PARP</shortName>
        <ecNumber evidence="1">2.4.2.-</ecNumber>
    </recommendedName>
</protein>
<dbReference type="AlphaFoldDB" id="A0A812JB46"/>